<dbReference type="PANTHER" id="PTHR43734">
    <property type="entry name" value="PHYTOENE DESATURASE"/>
    <property type="match status" value="1"/>
</dbReference>
<keyword evidence="8" id="KW-1185">Reference proteome</keyword>
<dbReference type="InterPro" id="IPR002937">
    <property type="entry name" value="Amino_oxidase"/>
</dbReference>
<comment type="caution">
    <text evidence="7">The sequence shown here is derived from an EMBL/GenBank/DDBJ whole genome shotgun (WGS) entry which is preliminary data.</text>
</comment>
<feature type="domain" description="Amine oxidase" evidence="6">
    <location>
        <begin position="13"/>
        <end position="487"/>
    </location>
</feature>
<evidence type="ECO:0000313" key="8">
    <source>
        <dbReference type="Proteomes" id="UP000316167"/>
    </source>
</evidence>
<evidence type="ECO:0000256" key="3">
    <source>
        <dbReference type="ARBA" id="ARBA00022746"/>
    </source>
</evidence>
<evidence type="ECO:0000259" key="6">
    <source>
        <dbReference type="Pfam" id="PF01593"/>
    </source>
</evidence>
<keyword evidence="3 5" id="KW-0125">Carotenoid biosynthesis</keyword>
<evidence type="ECO:0000256" key="5">
    <source>
        <dbReference type="RuleBase" id="RU362075"/>
    </source>
</evidence>
<evidence type="ECO:0000256" key="4">
    <source>
        <dbReference type="ARBA" id="ARBA00023002"/>
    </source>
</evidence>
<accession>A0A562SJP0</accession>
<dbReference type="EMBL" id="VLLE01000004">
    <property type="protein sequence ID" value="TWI81378.1"/>
    <property type="molecule type" value="Genomic_DNA"/>
</dbReference>
<dbReference type="SUPFAM" id="SSF51905">
    <property type="entry name" value="FAD/NAD(P)-binding domain"/>
    <property type="match status" value="1"/>
</dbReference>
<sequence length="497" mass="56086">MQQPKAVVIGSGVAGLAGAIRLAVMGYSVDVFERNAYAGGKLSYFEKDGFAFDAGPSLFTQPQNVEELFAFAGEPIADYFQYERVPLSCNYFFENGKRVQAWTDAERLADELQTQLGEDSSNVLNYLRKSETLYNNIGSIFLNHSLHKRSTWLQKPVLKALQTVRMPHLLGTLHGFNQSSFRTAEAVQLFDRFATYNGSNPYQTPGMMSLIPHLELNEGTFYPKGGMISITNALVQLADKKGVRIHYSTPVERIIHHEGKVKGVVVDNENVFADVVLSNADVYFTYQQLLNDPIETKKVLKQERSCSGMIFYWGMNREFPELHLHNIFFSNNYAAEFQTLFKQKRLYNDPTVYVNITSKMEEGLAPKGKENWFLLINAPSNIGQNWEQMRINLRQQVIDKLSRILQTDIAAAIATEEYLDPIRIEERTGSYMGSLYGTSSNSKMAAFLRHPNFTKKIEGLYFCSGSVHPGGGIPLCFKSAKIAAELIQQDQLKQVSH</sequence>
<evidence type="ECO:0000256" key="2">
    <source>
        <dbReference type="ARBA" id="ARBA00006046"/>
    </source>
</evidence>
<dbReference type="InterPro" id="IPR036188">
    <property type="entry name" value="FAD/NAD-bd_sf"/>
</dbReference>
<dbReference type="GO" id="GO:0016117">
    <property type="term" value="P:carotenoid biosynthetic process"/>
    <property type="evidence" value="ECO:0007669"/>
    <property type="project" value="UniProtKB-KW"/>
</dbReference>
<proteinExistence type="inferred from homology"/>
<dbReference type="Pfam" id="PF01593">
    <property type="entry name" value="Amino_oxidase"/>
    <property type="match status" value="1"/>
</dbReference>
<dbReference type="NCBIfam" id="NF042421">
    <property type="entry name" value="hydcarot_desat_CrtD"/>
    <property type="match status" value="1"/>
</dbReference>
<name>A0A562SJP0_9BACT</name>
<dbReference type="OrthoDB" id="9774675at2"/>
<dbReference type="Gene3D" id="3.50.50.60">
    <property type="entry name" value="FAD/NAD(P)-binding domain"/>
    <property type="match status" value="2"/>
</dbReference>
<dbReference type="AlphaFoldDB" id="A0A562SJP0"/>
<reference evidence="7 8" key="1">
    <citation type="journal article" date="2015" name="Stand. Genomic Sci.">
        <title>Genomic Encyclopedia of Bacterial and Archaeal Type Strains, Phase III: the genomes of soil and plant-associated and newly described type strains.</title>
        <authorList>
            <person name="Whitman W.B."/>
            <person name="Woyke T."/>
            <person name="Klenk H.P."/>
            <person name="Zhou Y."/>
            <person name="Lilburn T.G."/>
            <person name="Beck B.J."/>
            <person name="De Vos P."/>
            <person name="Vandamme P."/>
            <person name="Eisen J.A."/>
            <person name="Garrity G."/>
            <person name="Hugenholtz P."/>
            <person name="Kyrpides N.C."/>
        </authorList>
    </citation>
    <scope>NUCLEOTIDE SEQUENCE [LARGE SCALE GENOMIC DNA]</scope>
    <source>
        <strain evidence="7 8">CGMCC 1.7271</strain>
    </source>
</reference>
<evidence type="ECO:0000256" key="1">
    <source>
        <dbReference type="ARBA" id="ARBA00004829"/>
    </source>
</evidence>
<comment type="pathway">
    <text evidence="1 5">Carotenoid biosynthesis.</text>
</comment>
<organism evidence="7 8">
    <name type="scientific">Lacibacter cauensis</name>
    <dbReference type="NCBI Taxonomy" id="510947"/>
    <lineage>
        <taxon>Bacteria</taxon>
        <taxon>Pseudomonadati</taxon>
        <taxon>Bacteroidota</taxon>
        <taxon>Chitinophagia</taxon>
        <taxon>Chitinophagales</taxon>
        <taxon>Chitinophagaceae</taxon>
        <taxon>Lacibacter</taxon>
    </lineage>
</organism>
<keyword evidence="4 5" id="KW-0560">Oxidoreductase</keyword>
<comment type="similarity">
    <text evidence="2 5">Belongs to the carotenoid/retinoid oxidoreductase family.</text>
</comment>
<evidence type="ECO:0000313" key="7">
    <source>
        <dbReference type="EMBL" id="TWI81378.1"/>
    </source>
</evidence>
<dbReference type="GO" id="GO:0016491">
    <property type="term" value="F:oxidoreductase activity"/>
    <property type="evidence" value="ECO:0007669"/>
    <property type="project" value="UniProtKB-KW"/>
</dbReference>
<dbReference type="Proteomes" id="UP000316167">
    <property type="component" value="Unassembled WGS sequence"/>
</dbReference>
<dbReference type="InterPro" id="IPR054840">
    <property type="entry name" value="hydcarot_desat_CrtD"/>
</dbReference>
<gene>
    <name evidence="7" type="ORF">IQ13_2396</name>
</gene>
<dbReference type="NCBIfam" id="TIGR02734">
    <property type="entry name" value="crtI_fam"/>
    <property type="match status" value="1"/>
</dbReference>
<dbReference type="PANTHER" id="PTHR43734:SF7">
    <property type="entry name" value="4,4'-DIAPONEUROSPORENE OXYGENASE"/>
    <property type="match status" value="1"/>
</dbReference>
<protein>
    <submittedName>
        <fullName evidence="7">Phytoene desaturase</fullName>
    </submittedName>
</protein>
<dbReference type="InterPro" id="IPR014105">
    <property type="entry name" value="Carotenoid/retinoid_OxRdtase"/>
</dbReference>
<dbReference type="RefSeq" id="WP_144886576.1">
    <property type="nucleotide sequence ID" value="NZ_VLLE01000004.1"/>
</dbReference>